<dbReference type="GO" id="GO:0008881">
    <property type="term" value="F:glutamate racemase activity"/>
    <property type="evidence" value="ECO:0007669"/>
    <property type="project" value="UniProtKB-UniRule"/>
</dbReference>
<evidence type="ECO:0000256" key="4">
    <source>
        <dbReference type="ARBA" id="ARBA00022984"/>
    </source>
</evidence>
<dbReference type="GO" id="GO:0009252">
    <property type="term" value="P:peptidoglycan biosynthetic process"/>
    <property type="evidence" value="ECO:0007669"/>
    <property type="project" value="UniProtKB-UniRule"/>
</dbReference>
<evidence type="ECO:0000313" key="10">
    <source>
        <dbReference type="Proteomes" id="UP000219573"/>
    </source>
</evidence>
<name>A0A285HLP1_9FIRM</name>
<proteinExistence type="inferred from homology"/>
<dbReference type="Proteomes" id="UP000219573">
    <property type="component" value="Unassembled WGS sequence"/>
</dbReference>
<dbReference type="GO" id="GO:0008360">
    <property type="term" value="P:regulation of cell shape"/>
    <property type="evidence" value="ECO:0007669"/>
    <property type="project" value="UniProtKB-KW"/>
</dbReference>
<evidence type="ECO:0000256" key="2">
    <source>
        <dbReference type="ARBA" id="ARBA00013090"/>
    </source>
</evidence>
<comment type="function">
    <text evidence="8">Provides the (R)-glutamate required for cell wall biosynthesis.</text>
</comment>
<keyword evidence="6 8" id="KW-0961">Cell wall biogenesis/degradation</keyword>
<reference evidence="10" key="1">
    <citation type="submission" date="2017-09" db="EMBL/GenBank/DDBJ databases">
        <authorList>
            <person name="Varghese N."/>
            <person name="Submissions S."/>
        </authorList>
    </citation>
    <scope>NUCLEOTIDE SEQUENCE [LARGE SCALE GENOMIC DNA]</scope>
    <source>
        <strain evidence="10">MSL47</strain>
    </source>
</reference>
<organism evidence="9 10">
    <name type="scientific">Orenia metallireducens</name>
    <dbReference type="NCBI Taxonomy" id="1413210"/>
    <lineage>
        <taxon>Bacteria</taxon>
        <taxon>Bacillati</taxon>
        <taxon>Bacillota</taxon>
        <taxon>Clostridia</taxon>
        <taxon>Halanaerobiales</taxon>
        <taxon>Halobacteroidaceae</taxon>
        <taxon>Orenia</taxon>
    </lineage>
</organism>
<dbReference type="Gene3D" id="3.40.50.1860">
    <property type="match status" value="2"/>
</dbReference>
<accession>A0A285HLP1</accession>
<keyword evidence="4 8" id="KW-0573">Peptidoglycan synthesis</keyword>
<comment type="catalytic activity">
    <reaction evidence="1 8">
        <text>L-glutamate = D-glutamate</text>
        <dbReference type="Rhea" id="RHEA:12813"/>
        <dbReference type="ChEBI" id="CHEBI:29985"/>
        <dbReference type="ChEBI" id="CHEBI:29986"/>
        <dbReference type="EC" id="5.1.1.3"/>
    </reaction>
</comment>
<evidence type="ECO:0000256" key="5">
    <source>
        <dbReference type="ARBA" id="ARBA00023235"/>
    </source>
</evidence>
<keyword evidence="3 8" id="KW-0133">Cell shape</keyword>
<evidence type="ECO:0000256" key="6">
    <source>
        <dbReference type="ARBA" id="ARBA00023316"/>
    </source>
</evidence>
<feature type="binding site" evidence="8">
    <location>
        <begin position="181"/>
        <end position="182"/>
    </location>
    <ligand>
        <name>substrate</name>
    </ligand>
</feature>
<dbReference type="NCBIfam" id="TIGR00067">
    <property type="entry name" value="glut_race"/>
    <property type="match status" value="1"/>
</dbReference>
<evidence type="ECO:0000256" key="3">
    <source>
        <dbReference type="ARBA" id="ARBA00022960"/>
    </source>
</evidence>
<feature type="binding site" evidence="8">
    <location>
        <begin position="7"/>
        <end position="8"/>
    </location>
    <ligand>
        <name>substrate</name>
    </ligand>
</feature>
<evidence type="ECO:0000256" key="7">
    <source>
        <dbReference type="ARBA" id="ARBA00070053"/>
    </source>
</evidence>
<gene>
    <name evidence="8" type="primary">murI</name>
    <name evidence="9" type="ORF">SAMN06265827_12110</name>
</gene>
<dbReference type="EMBL" id="OBDZ01000021">
    <property type="protein sequence ID" value="SNY36584.1"/>
    <property type="molecule type" value="Genomic_DNA"/>
</dbReference>
<dbReference type="PANTHER" id="PTHR21198">
    <property type="entry name" value="GLUTAMATE RACEMASE"/>
    <property type="match status" value="1"/>
</dbReference>
<dbReference type="PANTHER" id="PTHR21198:SF3">
    <property type="entry name" value="GLUTAMATE RACEMASE"/>
    <property type="match status" value="1"/>
</dbReference>
<feature type="binding site" evidence="8">
    <location>
        <begin position="71"/>
        <end position="72"/>
    </location>
    <ligand>
        <name>substrate</name>
    </ligand>
</feature>
<dbReference type="UniPathway" id="UPA00219"/>
<sequence length="254" mass="28694">MKIGFLDSGIGGLTVLKEALKILPNHEYIYYADTENVPYGIKPKNEVKNYIFNAVDFIIKQGVKAVLIACNTATSIAIKDLRQQYNIPIIGMEPAVKPAVENCDGKRVLVLATPLTLKEEKYQKLVSRLDSKDIVDSLPLPELVEFAENFVFDEEIITRYLKDKFAPYNLNAYGTIVLGCTHFPFYKSFFREILPAHIDIIDGNLATVKHLKRSIEERYSNISTDSQGKVNFYLSGNKVCEDVVLDKYMGILKS</sequence>
<dbReference type="FunFam" id="3.40.50.1860:FF:000002">
    <property type="entry name" value="Glutamate racemase"/>
    <property type="match status" value="1"/>
</dbReference>
<evidence type="ECO:0000256" key="8">
    <source>
        <dbReference type="HAMAP-Rule" id="MF_00258"/>
    </source>
</evidence>
<dbReference type="InterPro" id="IPR015942">
    <property type="entry name" value="Asp/Glu/hydantoin_racemase"/>
</dbReference>
<dbReference type="InterPro" id="IPR001920">
    <property type="entry name" value="Asp/Glu_race"/>
</dbReference>
<keyword evidence="5 8" id="KW-0413">Isomerase</keyword>
<comment type="similarity">
    <text evidence="8">Belongs to the aspartate/glutamate racemases family.</text>
</comment>
<comment type="pathway">
    <text evidence="8">Cell wall biogenesis; peptidoglycan biosynthesis.</text>
</comment>
<dbReference type="HAMAP" id="MF_00258">
    <property type="entry name" value="Glu_racemase"/>
    <property type="match status" value="1"/>
</dbReference>
<dbReference type="EC" id="5.1.1.3" evidence="2 8"/>
<dbReference type="GO" id="GO:0071555">
    <property type="term" value="P:cell wall organization"/>
    <property type="evidence" value="ECO:0007669"/>
    <property type="project" value="UniProtKB-KW"/>
</dbReference>
<dbReference type="Pfam" id="PF01177">
    <property type="entry name" value="Asp_Glu_race"/>
    <property type="match status" value="1"/>
</dbReference>
<evidence type="ECO:0000313" key="9">
    <source>
        <dbReference type="EMBL" id="SNY36584.1"/>
    </source>
</evidence>
<dbReference type="AlphaFoldDB" id="A0A285HLP1"/>
<dbReference type="RefSeq" id="WP_097018637.1">
    <property type="nucleotide sequence ID" value="NZ_OBDZ01000021.1"/>
</dbReference>
<feature type="binding site" evidence="8">
    <location>
        <begin position="39"/>
        <end position="40"/>
    </location>
    <ligand>
        <name>substrate</name>
    </ligand>
</feature>
<dbReference type="InterPro" id="IPR004391">
    <property type="entry name" value="Glu_race"/>
</dbReference>
<keyword evidence="10" id="KW-1185">Reference proteome</keyword>
<protein>
    <recommendedName>
        <fullName evidence="7 8">Glutamate racemase</fullName>
        <ecNumber evidence="2 8">5.1.1.3</ecNumber>
    </recommendedName>
</protein>
<dbReference type="SUPFAM" id="SSF53681">
    <property type="entry name" value="Aspartate/glutamate racemase"/>
    <property type="match status" value="2"/>
</dbReference>
<evidence type="ECO:0000256" key="1">
    <source>
        <dbReference type="ARBA" id="ARBA00001602"/>
    </source>
</evidence>
<feature type="active site" description="Proton donor/acceptor" evidence="8">
    <location>
        <position position="180"/>
    </location>
</feature>
<feature type="active site" description="Proton donor/acceptor" evidence="8">
    <location>
        <position position="70"/>
    </location>
</feature>